<proteinExistence type="predicted"/>
<protein>
    <submittedName>
        <fullName evidence="2">Metal-dependent hydrolase</fullName>
    </submittedName>
</protein>
<dbReference type="EMBL" id="DRIE01000041">
    <property type="protein sequence ID" value="HEC56758.1"/>
    <property type="molecule type" value="Genomic_DNA"/>
</dbReference>
<dbReference type="AlphaFoldDB" id="A0A7J2RZV8"/>
<keyword evidence="1" id="KW-0472">Membrane</keyword>
<feature type="transmembrane region" description="Helical" evidence="1">
    <location>
        <begin position="89"/>
        <end position="107"/>
    </location>
</feature>
<dbReference type="Proteomes" id="UP000885936">
    <property type="component" value="Unassembled WGS sequence"/>
</dbReference>
<keyword evidence="1" id="KW-0812">Transmembrane</keyword>
<dbReference type="PANTHER" id="PTHR40031:SF1">
    <property type="entry name" value="MEMBRANE-BOUND METAL-DEPENDENT HYDROLASE"/>
    <property type="match status" value="1"/>
</dbReference>
<dbReference type="InterPro" id="IPR053170">
    <property type="entry name" value="Transcription_regulator"/>
</dbReference>
<accession>A0A7J2RZV8</accession>
<gene>
    <name evidence="2" type="ORF">ENI32_02580</name>
</gene>
<sequence>MIEMYAKGHVGLTLLMLSLLMFPFGGNESTFLLIALASGVSTLPDIDLEWQREGLPVHHRGITHSILFAILIGSLLGGLFYYGYESLPWFVTGFMGGFLGIVSHLIGDSFTFHPFKPLWPFSDIEVAFGLCKASDKKVNENLMAIGGFAFIAYALITFGI</sequence>
<comment type="caution">
    <text evidence="2">The sequence shown here is derived from an EMBL/GenBank/DDBJ whole genome shotgun (WGS) entry which is preliminary data.</text>
</comment>
<reference evidence="2" key="1">
    <citation type="journal article" date="2020" name="mSystems">
        <title>Genome- and Community-Level Interaction Insights into Carbon Utilization and Element Cycling Functions of Hydrothermarchaeota in Hydrothermal Sediment.</title>
        <authorList>
            <person name="Zhou Z."/>
            <person name="Liu Y."/>
            <person name="Xu W."/>
            <person name="Pan J."/>
            <person name="Luo Z.H."/>
            <person name="Li M."/>
        </authorList>
    </citation>
    <scope>NUCLEOTIDE SEQUENCE [LARGE SCALE GENOMIC DNA]</scope>
    <source>
        <strain evidence="2">HyVt-386</strain>
    </source>
</reference>
<evidence type="ECO:0000256" key="1">
    <source>
        <dbReference type="SAM" id="Phobius"/>
    </source>
</evidence>
<dbReference type="InterPro" id="IPR007404">
    <property type="entry name" value="YdjM-like"/>
</dbReference>
<feature type="transmembrane region" description="Helical" evidence="1">
    <location>
        <begin position="142"/>
        <end position="159"/>
    </location>
</feature>
<name>A0A7J2RZV8_9EURY</name>
<keyword evidence="2" id="KW-0378">Hydrolase</keyword>
<dbReference type="PANTHER" id="PTHR40031">
    <property type="entry name" value="HYPOTHETICAL MEMBRANE SPANNING PROTEIN"/>
    <property type="match status" value="1"/>
</dbReference>
<evidence type="ECO:0000313" key="2">
    <source>
        <dbReference type="EMBL" id="HEC56758.1"/>
    </source>
</evidence>
<organism evidence="2">
    <name type="scientific">Candidatus Syntropharchaeum butanivorans</name>
    <dbReference type="NCBI Taxonomy" id="1839936"/>
    <lineage>
        <taxon>Archaea</taxon>
        <taxon>Methanobacteriati</taxon>
        <taxon>Methanobacteriota</taxon>
        <taxon>Stenosarchaea group</taxon>
        <taxon>Methanomicrobia</taxon>
        <taxon>Methanosarcinales</taxon>
        <taxon>ANME-2 cluster</taxon>
        <taxon>Candidatus Syntropharchaeum</taxon>
    </lineage>
</organism>
<dbReference type="Pfam" id="PF04307">
    <property type="entry name" value="YdjM"/>
    <property type="match status" value="1"/>
</dbReference>
<feature type="transmembrane region" description="Helical" evidence="1">
    <location>
        <begin position="63"/>
        <end position="82"/>
    </location>
</feature>
<dbReference type="GO" id="GO:0016787">
    <property type="term" value="F:hydrolase activity"/>
    <property type="evidence" value="ECO:0007669"/>
    <property type="project" value="UniProtKB-KW"/>
</dbReference>
<keyword evidence="1" id="KW-1133">Transmembrane helix</keyword>